<dbReference type="Proteomes" id="UP000280834">
    <property type="component" value="Unassembled WGS sequence"/>
</dbReference>
<evidence type="ECO:0000313" key="2">
    <source>
        <dbReference type="Proteomes" id="UP000280834"/>
    </source>
</evidence>
<evidence type="ECO:0000313" key="3">
    <source>
        <dbReference type="WBParaSite" id="BTMF_0001187201-mRNA-1"/>
    </source>
</evidence>
<dbReference type="AlphaFoldDB" id="A0A0R3QVW4"/>
<gene>
    <name evidence="1" type="ORF">BTMF_LOCUS9900</name>
</gene>
<reference evidence="3" key="1">
    <citation type="submission" date="2017-02" db="UniProtKB">
        <authorList>
            <consortium name="WormBaseParasite"/>
        </authorList>
    </citation>
    <scope>IDENTIFICATION</scope>
</reference>
<keyword evidence="2" id="KW-1185">Reference proteome</keyword>
<protein>
    <submittedName>
        <fullName evidence="1 3">Uncharacterized protein</fullName>
    </submittedName>
</protein>
<sequence length="59" mass="6869">MIVISFFSLLLELIDRNFKNSRHFIYKYAAKHMPNSCITANANAVPHMISNCSFIIFFK</sequence>
<reference evidence="1 2" key="2">
    <citation type="submission" date="2018-11" db="EMBL/GenBank/DDBJ databases">
        <authorList>
            <consortium name="Pathogen Informatics"/>
        </authorList>
    </citation>
    <scope>NUCLEOTIDE SEQUENCE [LARGE SCALE GENOMIC DNA]</scope>
</reference>
<name>A0A0R3QVW4_9BILA</name>
<dbReference type="EMBL" id="UZAG01017229">
    <property type="protein sequence ID" value="VDO33578.1"/>
    <property type="molecule type" value="Genomic_DNA"/>
</dbReference>
<accession>A0A0R3QVW4</accession>
<proteinExistence type="predicted"/>
<dbReference type="WBParaSite" id="BTMF_0001187201-mRNA-1">
    <property type="protein sequence ID" value="BTMF_0001187201-mRNA-1"/>
    <property type="gene ID" value="BTMF_0001187201"/>
</dbReference>
<evidence type="ECO:0000313" key="1">
    <source>
        <dbReference type="EMBL" id="VDO33578.1"/>
    </source>
</evidence>
<organism evidence="3">
    <name type="scientific">Brugia timori</name>
    <dbReference type="NCBI Taxonomy" id="42155"/>
    <lineage>
        <taxon>Eukaryota</taxon>
        <taxon>Metazoa</taxon>
        <taxon>Ecdysozoa</taxon>
        <taxon>Nematoda</taxon>
        <taxon>Chromadorea</taxon>
        <taxon>Rhabditida</taxon>
        <taxon>Spirurina</taxon>
        <taxon>Spiruromorpha</taxon>
        <taxon>Filarioidea</taxon>
        <taxon>Onchocercidae</taxon>
        <taxon>Brugia</taxon>
    </lineage>
</organism>